<reference evidence="2 3" key="1">
    <citation type="submission" date="2020-08" db="EMBL/GenBank/DDBJ databases">
        <title>Sequencing the genomes of 1000 actinobacteria strains.</title>
        <authorList>
            <person name="Klenk H.-P."/>
        </authorList>
    </citation>
    <scope>NUCLEOTIDE SEQUENCE [LARGE SCALE GENOMIC DNA]</scope>
    <source>
        <strain evidence="2 3">DSM 43149</strain>
    </source>
</reference>
<proteinExistence type="predicted"/>
<keyword evidence="1" id="KW-0812">Transmembrane</keyword>
<accession>A0A7W7HWM0</accession>
<comment type="caution">
    <text evidence="2">The sequence shown here is derived from an EMBL/GenBank/DDBJ whole genome shotgun (WGS) entry which is preliminary data.</text>
</comment>
<organism evidence="2 3">
    <name type="scientific">Actinoplanes digitatis</name>
    <dbReference type="NCBI Taxonomy" id="1868"/>
    <lineage>
        <taxon>Bacteria</taxon>
        <taxon>Bacillati</taxon>
        <taxon>Actinomycetota</taxon>
        <taxon>Actinomycetes</taxon>
        <taxon>Micromonosporales</taxon>
        <taxon>Micromonosporaceae</taxon>
        <taxon>Actinoplanes</taxon>
    </lineage>
</organism>
<keyword evidence="1" id="KW-1133">Transmembrane helix</keyword>
<protein>
    <submittedName>
        <fullName evidence="2">LPXTG-motif cell wall-anchored protein</fullName>
    </submittedName>
</protein>
<evidence type="ECO:0000313" key="3">
    <source>
        <dbReference type="Proteomes" id="UP000578112"/>
    </source>
</evidence>
<dbReference type="NCBIfam" id="TIGR01167">
    <property type="entry name" value="LPXTG_anchor"/>
    <property type="match status" value="1"/>
</dbReference>
<feature type="transmembrane region" description="Helical" evidence="1">
    <location>
        <begin position="6"/>
        <end position="26"/>
    </location>
</feature>
<dbReference type="RefSeq" id="WP_184993053.1">
    <property type="nucleotide sequence ID" value="NZ_BOMK01000047.1"/>
</dbReference>
<keyword evidence="3" id="KW-1185">Reference proteome</keyword>
<dbReference type="EMBL" id="JACHNH010000001">
    <property type="protein sequence ID" value="MBB4762148.1"/>
    <property type="molecule type" value="Genomic_DNA"/>
</dbReference>
<dbReference type="AlphaFoldDB" id="A0A7W7HWM0"/>
<keyword evidence="1" id="KW-0472">Membrane</keyword>
<evidence type="ECO:0000313" key="2">
    <source>
        <dbReference type="EMBL" id="MBB4762148.1"/>
    </source>
</evidence>
<sequence length="35" mass="3706">MTGDDLSTSLLAGQALILGGLGLIVATRRRRPRRA</sequence>
<dbReference type="Proteomes" id="UP000578112">
    <property type="component" value="Unassembled WGS sequence"/>
</dbReference>
<evidence type="ECO:0000256" key="1">
    <source>
        <dbReference type="SAM" id="Phobius"/>
    </source>
</evidence>
<name>A0A7W7HWM0_9ACTN</name>
<gene>
    <name evidence="2" type="ORF">BJ971_002704</name>
</gene>